<dbReference type="InterPro" id="IPR014818">
    <property type="entry name" value="Phage/plasmid_primase_P4_C"/>
</dbReference>
<evidence type="ECO:0000259" key="2">
    <source>
        <dbReference type="Pfam" id="PF19263"/>
    </source>
</evidence>
<evidence type="ECO:0000259" key="1">
    <source>
        <dbReference type="Pfam" id="PF08706"/>
    </source>
</evidence>
<feature type="domain" description="Bacteriophage/plasmid primase P4 C-terminal" evidence="1">
    <location>
        <begin position="40"/>
        <end position="162"/>
    </location>
</feature>
<dbReference type="SUPFAM" id="SSF52540">
    <property type="entry name" value="P-loop containing nucleoside triphosphate hydrolases"/>
    <property type="match status" value="1"/>
</dbReference>
<gene>
    <name evidence="3" type="primary">orf515</name>
</gene>
<keyword evidence="3" id="KW-0934">Plastid</keyword>
<reference evidence="3" key="1">
    <citation type="submission" date="2018-07" db="EMBL/GenBank/DDBJ databases">
        <authorList>
            <person name="Quirk P.G."/>
            <person name="Krulwich T.A."/>
        </authorList>
    </citation>
    <scope>NUCLEOTIDE SEQUENCE</scope>
</reference>
<protein>
    <submittedName>
        <fullName evidence="3">Uncharacterized protein</fullName>
    </submittedName>
</protein>
<proteinExistence type="predicted"/>
<geneLocation type="chloroplast" evidence="3"/>
<dbReference type="Gene3D" id="3.40.50.300">
    <property type="entry name" value="P-loop containing nucleotide triphosphate hydrolases"/>
    <property type="match status" value="1"/>
</dbReference>
<dbReference type="AlphaFoldDB" id="A0A386AXK6"/>
<organism evidence="3">
    <name type="scientific">Johnson-sea-linkia profunda</name>
    <dbReference type="NCBI Taxonomy" id="575876"/>
    <lineage>
        <taxon>Eukaryota</taxon>
        <taxon>Viridiplantae</taxon>
        <taxon>Chlorophyta</taxon>
        <taxon>core chlorophytes</taxon>
        <taxon>Ulvophyceae</taxon>
        <taxon>TCBD clade</taxon>
        <taxon>Bryopsidales</taxon>
        <taxon>Halimedineae</taxon>
        <taxon>Halimedaceae</taxon>
        <taxon>Rhipileae</taxon>
        <taxon>Johnson-sea-linkia</taxon>
    </lineage>
</organism>
<name>A0A386AXK6_9CHLO</name>
<dbReference type="Pfam" id="PF08706">
    <property type="entry name" value="D5_N"/>
    <property type="match status" value="1"/>
</dbReference>
<dbReference type="EMBL" id="MH591089">
    <property type="protein sequence ID" value="AYC64090.1"/>
    <property type="molecule type" value="Genomic_DNA"/>
</dbReference>
<accession>A0A386AXK6</accession>
<dbReference type="InterPro" id="IPR027417">
    <property type="entry name" value="P-loop_NTPase"/>
</dbReference>
<keyword evidence="3" id="KW-0150">Chloroplast</keyword>
<feature type="domain" description="NrS-1 polymerase-like helicase" evidence="2">
    <location>
        <begin position="194"/>
        <end position="300"/>
    </location>
</feature>
<reference evidence="3" key="2">
    <citation type="journal article" date="2019" name="Mol. Phylogenet. Evol.">
        <title>Reassessment of the classification of bryopsidales (chlorophyta) based on chloroplast phylogenomic analyses.</title>
        <authorList>
            <person name="Cremen M.C."/>
            <person name="Leliaert F."/>
            <person name="West J."/>
            <person name="Lam D.W."/>
            <person name="Shimada S."/>
            <person name="Lopez-Bautista J.M."/>
            <person name="Verbruggen H."/>
        </authorList>
    </citation>
    <scope>NUCLEOTIDE SEQUENCE</scope>
</reference>
<evidence type="ECO:0000313" key="3">
    <source>
        <dbReference type="EMBL" id="AYC64090.1"/>
    </source>
</evidence>
<dbReference type="InterPro" id="IPR045455">
    <property type="entry name" value="NrS-1_pol-like_helicase"/>
</dbReference>
<dbReference type="Pfam" id="PF19263">
    <property type="entry name" value="DUF5906"/>
    <property type="match status" value="1"/>
</dbReference>
<sequence>MNLSELNQITINEVSLNFYEQQQEEQIEWLYNQLQDKCFFNREENVFIFYNDKTGCWETKNLEQITSIMTDLSWNSIDAPKYRYERIFTSIKTVGARLSRFNTKLFSENRIGFQNGCYDLKSQKFQPHHPENYLLFRNAYHFQEVAGSFQTVCPTIYQWLADRVQNEEIYLNILIAFMYCVVLEIQNPERFLLLSGPSATGKTTFLHLLTSLLPENRWYAAGPEDLVRNFGLENLRGLGKYLLMTNDLGQKDLSEKFVNLIRSLVSTGETRWVDQKYADHQKICFTGLYATSSNGNPFADYQKEGILNRRMLFVPFEKAIAPDSIQCFEQLFPHQERERFVSLAVQQDRQSIRQFLQMASNHPLVRQMTLESYQTDFHSEFLQYIINTFFDYEPNGEVAIGSFQDHIEEEPNSCFGVYLLQAKKWNIVAEKLLSFNQFRREFSSLLQSTFPQWNVTKKRKSLYQKEQNSKKFTEKKIWILTNVCLLETPKDRQEHFQDNLDLEAYRSMNFWCEPS</sequence>